<evidence type="ECO:0000313" key="1">
    <source>
        <dbReference type="EMBL" id="VVQ18561.1"/>
    </source>
</evidence>
<dbReference type="AlphaFoldDB" id="A0A5E7V4F4"/>
<evidence type="ECO:0000313" key="2">
    <source>
        <dbReference type="Proteomes" id="UP000381378"/>
    </source>
</evidence>
<protein>
    <recommendedName>
        <fullName evidence="3">DUF4917 domain-containing protein</fullName>
    </recommendedName>
</protein>
<reference evidence="1 2" key="1">
    <citation type="submission" date="2019-09" db="EMBL/GenBank/DDBJ databases">
        <authorList>
            <person name="Chandra G."/>
            <person name="Truman W A."/>
        </authorList>
    </citation>
    <scope>NUCLEOTIDE SEQUENCE [LARGE SCALE GENOMIC DNA]</scope>
    <source>
        <strain evidence="1">PS928</strain>
    </source>
</reference>
<dbReference type="Pfam" id="PF16263">
    <property type="entry name" value="DUF4917"/>
    <property type="match status" value="1"/>
</dbReference>
<accession>A0A5E7V4F4</accession>
<dbReference type="InterPro" id="IPR032581">
    <property type="entry name" value="DUF4917"/>
</dbReference>
<name>A0A5E7V4F4_PSEFL</name>
<evidence type="ECO:0008006" key="3">
    <source>
        <dbReference type="Google" id="ProtNLM"/>
    </source>
</evidence>
<sequence>MAVAPSFGYGSLLDHARQNGLLTADVVRLFEFFDTADFELILRLVWQASNVNLSLEIPDDRTRQAYLRVRDCLIEAVRAVHPEHGAVQHHLPHMYQFLKSFDTVLSLNYDLLVYWTMTYGFNIEDGHLFKDCFVRSVFDDDWQKFRARYRERINTLVFYPHGSLALCRNAVEQESKIHAAGAGLLEAILDEWRGERVVPLFVSEGVKAQKVASIQSSYYLSTLYREVLTSERQTLTLFGWGIGEHDRHLLQRMRNTGIQRVAVSVFGDDQVYCNYAYQTIQDDLGQVQVDFFNCLSPGCWIHPLPAQV</sequence>
<dbReference type="EMBL" id="CABVJF010000020">
    <property type="protein sequence ID" value="VVQ18561.1"/>
    <property type="molecule type" value="Genomic_DNA"/>
</dbReference>
<proteinExistence type="predicted"/>
<gene>
    <name evidence="1" type="ORF">PS928_04689</name>
</gene>
<organism evidence="1 2">
    <name type="scientific">Pseudomonas fluorescens</name>
    <dbReference type="NCBI Taxonomy" id="294"/>
    <lineage>
        <taxon>Bacteria</taxon>
        <taxon>Pseudomonadati</taxon>
        <taxon>Pseudomonadota</taxon>
        <taxon>Gammaproteobacteria</taxon>
        <taxon>Pseudomonadales</taxon>
        <taxon>Pseudomonadaceae</taxon>
        <taxon>Pseudomonas</taxon>
    </lineage>
</organism>
<dbReference type="Proteomes" id="UP000381378">
    <property type="component" value="Unassembled WGS sequence"/>
</dbReference>